<sequence>MANPVELGAGDEAPDFEATVTDGTVIRLSEMLASGQGVILYFYPRDNTSGCTVQACDFRDSFGRFSNSGWRVIGVSTDSAKSHQGFIDKHDLPFELIVDEDASLHEAYGTWREKSMYGNTYMGTLRSTFAVASDGALRWVGYKVSPKGHVEQLLSDLGVW</sequence>
<evidence type="ECO:0000313" key="13">
    <source>
        <dbReference type="EMBL" id="PXF22119.1"/>
    </source>
</evidence>
<dbReference type="InterPro" id="IPR024706">
    <property type="entry name" value="Peroxiredoxin_AhpC-typ"/>
</dbReference>
<keyword evidence="3" id="KW-0575">Peroxidase</keyword>
<gene>
    <name evidence="13" type="ORF">CXX69_01640</name>
</gene>
<proteinExistence type="inferred from homology"/>
<dbReference type="PIRSF" id="PIRSF000239">
    <property type="entry name" value="AHPC"/>
    <property type="match status" value="1"/>
</dbReference>
<keyword evidence="4" id="KW-0049">Antioxidant</keyword>
<keyword evidence="7" id="KW-0676">Redox-active center</keyword>
<evidence type="ECO:0000256" key="1">
    <source>
        <dbReference type="ARBA" id="ARBA00011245"/>
    </source>
</evidence>
<comment type="similarity">
    <text evidence="9">Belongs to the peroxiredoxin family. BCP/PrxQ subfamily.</text>
</comment>
<keyword evidence="6" id="KW-1015">Disulfide bond</keyword>
<evidence type="ECO:0000256" key="4">
    <source>
        <dbReference type="ARBA" id="ARBA00022862"/>
    </source>
</evidence>
<dbReference type="Proteomes" id="UP000248161">
    <property type="component" value="Unassembled WGS sequence"/>
</dbReference>
<dbReference type="Gene3D" id="3.40.30.10">
    <property type="entry name" value="Glutaredoxin"/>
    <property type="match status" value="1"/>
</dbReference>
<dbReference type="PANTHER" id="PTHR42801:SF4">
    <property type="entry name" value="AHPC_TSA FAMILY PROTEIN"/>
    <property type="match status" value="1"/>
</dbReference>
<keyword evidence="5" id="KW-0560">Oxidoreductase</keyword>
<evidence type="ECO:0000256" key="3">
    <source>
        <dbReference type="ARBA" id="ARBA00022559"/>
    </source>
</evidence>
<dbReference type="InterPro" id="IPR050924">
    <property type="entry name" value="Peroxiredoxin_BCP/PrxQ"/>
</dbReference>
<dbReference type="FunFam" id="3.40.30.10:FF:000007">
    <property type="entry name" value="Thioredoxin-dependent thiol peroxidase"/>
    <property type="match status" value="1"/>
</dbReference>
<dbReference type="CDD" id="cd03017">
    <property type="entry name" value="PRX_BCP"/>
    <property type="match status" value="1"/>
</dbReference>
<feature type="domain" description="Thioredoxin" evidence="12">
    <location>
        <begin position="7"/>
        <end position="160"/>
    </location>
</feature>
<evidence type="ECO:0000256" key="6">
    <source>
        <dbReference type="ARBA" id="ARBA00023157"/>
    </source>
</evidence>
<name>A0A2V3HTH4_9ARCH</name>
<protein>
    <recommendedName>
        <fullName evidence="2">thioredoxin-dependent peroxiredoxin</fullName>
        <ecNumber evidence="2">1.11.1.24</ecNumber>
    </recommendedName>
    <alternativeName>
        <fullName evidence="8">Thioredoxin peroxidase</fullName>
    </alternativeName>
</protein>
<comment type="subunit">
    <text evidence="1">Monomer.</text>
</comment>
<evidence type="ECO:0000256" key="8">
    <source>
        <dbReference type="ARBA" id="ARBA00032824"/>
    </source>
</evidence>
<dbReference type="GO" id="GO:0045454">
    <property type="term" value="P:cell redox homeostasis"/>
    <property type="evidence" value="ECO:0007669"/>
    <property type="project" value="TreeGrafter"/>
</dbReference>
<dbReference type="PROSITE" id="PS51352">
    <property type="entry name" value="THIOREDOXIN_2"/>
    <property type="match status" value="1"/>
</dbReference>
<evidence type="ECO:0000259" key="12">
    <source>
        <dbReference type="PROSITE" id="PS51352"/>
    </source>
</evidence>
<reference evidence="13 14" key="1">
    <citation type="journal article" date="2015" name="Nat. Commun.">
        <title>Genomic and transcriptomic evidence for scavenging of diverse organic compounds by widespread deep-sea archaea.</title>
        <authorList>
            <person name="Li M."/>
            <person name="Baker B.J."/>
            <person name="Anantharaman K."/>
            <person name="Jain S."/>
            <person name="Breier J.A."/>
            <person name="Dick G.J."/>
        </authorList>
    </citation>
    <scope>NUCLEOTIDE SEQUENCE [LARGE SCALE GENOMIC DNA]</scope>
    <source>
        <strain evidence="13">Cayman_51_deep</strain>
    </source>
</reference>
<evidence type="ECO:0000256" key="5">
    <source>
        <dbReference type="ARBA" id="ARBA00023002"/>
    </source>
</evidence>
<evidence type="ECO:0000256" key="11">
    <source>
        <dbReference type="PIRSR" id="PIRSR000239-1"/>
    </source>
</evidence>
<organism evidence="13 14">
    <name type="scientific">Candidatus Thalassarchaeum betae</name>
    <dbReference type="NCBI Taxonomy" id="2599289"/>
    <lineage>
        <taxon>Archaea</taxon>
        <taxon>Methanobacteriati</taxon>
        <taxon>Thermoplasmatota</taxon>
        <taxon>Candidatus Poseidoniia</taxon>
        <taxon>Candidatus Poseidoniales</taxon>
        <taxon>Candidatus Thalassarchaeaceae</taxon>
        <taxon>Candidatus Thalassarchaeum</taxon>
    </lineage>
</organism>
<dbReference type="PANTHER" id="PTHR42801">
    <property type="entry name" value="THIOREDOXIN-DEPENDENT PEROXIDE REDUCTASE"/>
    <property type="match status" value="1"/>
</dbReference>
<evidence type="ECO:0000313" key="14">
    <source>
        <dbReference type="Proteomes" id="UP000248161"/>
    </source>
</evidence>
<dbReference type="EMBL" id="PSPG01000003">
    <property type="protein sequence ID" value="PXF22119.1"/>
    <property type="molecule type" value="Genomic_DNA"/>
</dbReference>
<feature type="active site" description="Cysteine sulfenic acid (-SOH) intermediate; for peroxidase activity" evidence="11">
    <location>
        <position position="51"/>
    </location>
</feature>
<evidence type="ECO:0000256" key="2">
    <source>
        <dbReference type="ARBA" id="ARBA00013017"/>
    </source>
</evidence>
<accession>A0A2V3HTH4</accession>
<comment type="catalytic activity">
    <reaction evidence="10">
        <text>a hydroperoxide + [thioredoxin]-dithiol = an alcohol + [thioredoxin]-disulfide + H2O</text>
        <dbReference type="Rhea" id="RHEA:62620"/>
        <dbReference type="Rhea" id="RHEA-COMP:10698"/>
        <dbReference type="Rhea" id="RHEA-COMP:10700"/>
        <dbReference type="ChEBI" id="CHEBI:15377"/>
        <dbReference type="ChEBI" id="CHEBI:29950"/>
        <dbReference type="ChEBI" id="CHEBI:30879"/>
        <dbReference type="ChEBI" id="CHEBI:35924"/>
        <dbReference type="ChEBI" id="CHEBI:50058"/>
        <dbReference type="EC" id="1.11.1.24"/>
    </reaction>
</comment>
<dbReference type="GO" id="GO:0005737">
    <property type="term" value="C:cytoplasm"/>
    <property type="evidence" value="ECO:0007669"/>
    <property type="project" value="TreeGrafter"/>
</dbReference>
<comment type="caution">
    <text evidence="13">The sequence shown here is derived from an EMBL/GenBank/DDBJ whole genome shotgun (WGS) entry which is preliminary data.</text>
</comment>
<dbReference type="SUPFAM" id="SSF52833">
    <property type="entry name" value="Thioredoxin-like"/>
    <property type="match status" value="1"/>
</dbReference>
<dbReference type="InterPro" id="IPR013766">
    <property type="entry name" value="Thioredoxin_domain"/>
</dbReference>
<dbReference type="GO" id="GO:0008379">
    <property type="term" value="F:thioredoxin peroxidase activity"/>
    <property type="evidence" value="ECO:0007669"/>
    <property type="project" value="TreeGrafter"/>
</dbReference>
<dbReference type="InterPro" id="IPR000866">
    <property type="entry name" value="AhpC/TSA"/>
</dbReference>
<dbReference type="Pfam" id="PF00578">
    <property type="entry name" value="AhpC-TSA"/>
    <property type="match status" value="1"/>
</dbReference>
<evidence type="ECO:0000256" key="7">
    <source>
        <dbReference type="ARBA" id="ARBA00023284"/>
    </source>
</evidence>
<evidence type="ECO:0000256" key="9">
    <source>
        <dbReference type="ARBA" id="ARBA00038489"/>
    </source>
</evidence>
<dbReference type="EC" id="1.11.1.24" evidence="2"/>
<evidence type="ECO:0000256" key="10">
    <source>
        <dbReference type="ARBA" id="ARBA00049091"/>
    </source>
</evidence>
<dbReference type="AlphaFoldDB" id="A0A2V3HTH4"/>
<dbReference type="GO" id="GO:0034599">
    <property type="term" value="P:cellular response to oxidative stress"/>
    <property type="evidence" value="ECO:0007669"/>
    <property type="project" value="TreeGrafter"/>
</dbReference>
<dbReference type="InterPro" id="IPR036249">
    <property type="entry name" value="Thioredoxin-like_sf"/>
</dbReference>